<evidence type="ECO:0000256" key="1">
    <source>
        <dbReference type="ARBA" id="ARBA00005201"/>
    </source>
</evidence>
<gene>
    <name evidence="10" type="primary">20214126</name>
    <name evidence="9" type="ORF">HELRODRAFT_67925</name>
</gene>
<dbReference type="InterPro" id="IPR015865">
    <property type="entry name" value="Riboflavin_kinase_bac/euk"/>
</dbReference>
<evidence type="ECO:0000256" key="4">
    <source>
        <dbReference type="ARBA" id="ARBA00022643"/>
    </source>
</evidence>
<accession>T1FZ78</accession>
<dbReference type="InterPro" id="IPR023465">
    <property type="entry name" value="Riboflavin_kinase_dom_sf"/>
</dbReference>
<dbReference type="GO" id="GO:0005739">
    <property type="term" value="C:mitochondrion"/>
    <property type="evidence" value="ECO:0000318"/>
    <property type="project" value="GO_Central"/>
</dbReference>
<dbReference type="GO" id="GO:0009398">
    <property type="term" value="P:FMN biosynthetic process"/>
    <property type="evidence" value="ECO:0000318"/>
    <property type="project" value="GO_Central"/>
</dbReference>
<dbReference type="KEGG" id="hro:HELRODRAFT_67925"/>
<evidence type="ECO:0000256" key="7">
    <source>
        <dbReference type="ARBA" id="ARBA00022840"/>
    </source>
</evidence>
<proteinExistence type="predicted"/>
<name>T1FZ78_HELRO</name>
<dbReference type="eggNOG" id="KOG3110">
    <property type="taxonomic scope" value="Eukaryota"/>
</dbReference>
<dbReference type="EnsemblMetazoa" id="HelroT67925">
    <property type="protein sequence ID" value="HelroP67925"/>
    <property type="gene ID" value="HelroG67925"/>
</dbReference>
<dbReference type="GO" id="GO:0009231">
    <property type="term" value="P:riboflavin biosynthetic process"/>
    <property type="evidence" value="ECO:0007669"/>
    <property type="project" value="InterPro"/>
</dbReference>
<reference evidence="10" key="3">
    <citation type="submission" date="2015-06" db="UniProtKB">
        <authorList>
            <consortium name="EnsemblMetazoa"/>
        </authorList>
    </citation>
    <scope>IDENTIFICATION</scope>
</reference>
<reference evidence="9 11" key="2">
    <citation type="journal article" date="2013" name="Nature">
        <title>Insights into bilaterian evolution from three spiralian genomes.</title>
        <authorList>
            <person name="Simakov O."/>
            <person name="Marletaz F."/>
            <person name="Cho S.J."/>
            <person name="Edsinger-Gonzales E."/>
            <person name="Havlak P."/>
            <person name="Hellsten U."/>
            <person name="Kuo D.H."/>
            <person name="Larsson T."/>
            <person name="Lv J."/>
            <person name="Arendt D."/>
            <person name="Savage R."/>
            <person name="Osoegawa K."/>
            <person name="de Jong P."/>
            <person name="Grimwood J."/>
            <person name="Chapman J.A."/>
            <person name="Shapiro H."/>
            <person name="Aerts A."/>
            <person name="Otillar R.P."/>
            <person name="Terry A.Y."/>
            <person name="Boore J.L."/>
            <person name="Grigoriev I.V."/>
            <person name="Lindberg D.R."/>
            <person name="Seaver E.C."/>
            <person name="Weisblat D.A."/>
            <person name="Putnam N.H."/>
            <person name="Rokhsar D.S."/>
        </authorList>
    </citation>
    <scope>NUCLEOTIDE SEQUENCE</scope>
</reference>
<feature type="domain" description="Riboflavin kinase" evidence="8">
    <location>
        <begin position="6"/>
        <end position="134"/>
    </location>
</feature>
<dbReference type="EMBL" id="AMQM01001492">
    <property type="status" value="NOT_ANNOTATED_CDS"/>
    <property type="molecule type" value="Genomic_DNA"/>
</dbReference>
<keyword evidence="6" id="KW-0547">Nucleotide-binding</keyword>
<dbReference type="GO" id="GO:0006771">
    <property type="term" value="P:riboflavin metabolic process"/>
    <property type="evidence" value="ECO:0000318"/>
    <property type="project" value="GO_Central"/>
</dbReference>
<dbReference type="InterPro" id="IPR023468">
    <property type="entry name" value="Riboflavin_kinase"/>
</dbReference>
<dbReference type="GO" id="GO:0005524">
    <property type="term" value="F:ATP binding"/>
    <property type="evidence" value="ECO:0007669"/>
    <property type="project" value="UniProtKB-KW"/>
</dbReference>
<dbReference type="GO" id="GO:0008531">
    <property type="term" value="F:riboflavin kinase activity"/>
    <property type="evidence" value="ECO:0000318"/>
    <property type="project" value="GO_Central"/>
</dbReference>
<keyword evidence="3" id="KW-0285">Flavoprotein</keyword>
<keyword evidence="4" id="KW-0288">FMN</keyword>
<dbReference type="InParanoid" id="T1FZ78"/>
<keyword evidence="7" id="KW-0067">ATP-binding</keyword>
<dbReference type="Pfam" id="PF01687">
    <property type="entry name" value="Flavokinase"/>
    <property type="match status" value="1"/>
</dbReference>
<evidence type="ECO:0000313" key="9">
    <source>
        <dbReference type="EMBL" id="ESN96779.1"/>
    </source>
</evidence>
<dbReference type="OrthoDB" id="276388at2759"/>
<comment type="pathway">
    <text evidence="1">Cofactor biosynthesis; FMN biosynthesis; FMN from riboflavin (ATP route): step 1/1.</text>
</comment>
<evidence type="ECO:0000256" key="6">
    <source>
        <dbReference type="ARBA" id="ARBA00022741"/>
    </source>
</evidence>
<reference evidence="11" key="1">
    <citation type="submission" date="2012-12" db="EMBL/GenBank/DDBJ databases">
        <authorList>
            <person name="Hellsten U."/>
            <person name="Grimwood J."/>
            <person name="Chapman J.A."/>
            <person name="Shapiro H."/>
            <person name="Aerts A."/>
            <person name="Otillar R.P."/>
            <person name="Terry A.Y."/>
            <person name="Boore J.L."/>
            <person name="Simakov O."/>
            <person name="Marletaz F."/>
            <person name="Cho S.-J."/>
            <person name="Edsinger-Gonzales E."/>
            <person name="Havlak P."/>
            <person name="Kuo D.-H."/>
            <person name="Larsson T."/>
            <person name="Lv J."/>
            <person name="Arendt D."/>
            <person name="Savage R."/>
            <person name="Osoegawa K."/>
            <person name="de Jong P."/>
            <person name="Lindberg D.R."/>
            <person name="Seaver E.C."/>
            <person name="Weisblat D.A."/>
            <person name="Putnam N.H."/>
            <person name="Grigoriev I.V."/>
            <person name="Rokhsar D.S."/>
        </authorList>
    </citation>
    <scope>NUCLEOTIDE SEQUENCE</scope>
</reference>
<dbReference type="PANTHER" id="PTHR22749:SF6">
    <property type="entry name" value="RIBOFLAVIN KINASE"/>
    <property type="match status" value="1"/>
</dbReference>
<dbReference type="SUPFAM" id="SSF82114">
    <property type="entry name" value="Riboflavin kinase-like"/>
    <property type="match status" value="1"/>
</dbReference>
<dbReference type="GeneID" id="20214126"/>
<dbReference type="CTD" id="20214126"/>
<dbReference type="AlphaFoldDB" id="T1FZ78"/>
<dbReference type="EC" id="2.7.1.26" evidence="2"/>
<sequence length="149" mass="16988">MANRSWLPYSISGEIVRGFGRGSNELGFPTANYPSSVVDALPDSFECGIYYGWAKVNEYPVYPMVLSLGYNPFYNNTKKTMEIHILHNFSNDLYGSHMTVVMIGFLREEKSFKSTEDLIDAIEQDIAIAKEMLQKAECLRLKESFSYDL</sequence>
<dbReference type="PANTHER" id="PTHR22749">
    <property type="entry name" value="RIBOFLAVIN KINASE/FMN ADENYLYLTRANSFERASE"/>
    <property type="match status" value="1"/>
</dbReference>
<dbReference type="OMA" id="NGEVHKM"/>
<dbReference type="UniPathway" id="UPA00276">
    <property type="reaction ID" value="UER00406"/>
</dbReference>
<evidence type="ECO:0000313" key="10">
    <source>
        <dbReference type="EnsemblMetazoa" id="HelroP67925"/>
    </source>
</evidence>
<evidence type="ECO:0000259" key="8">
    <source>
        <dbReference type="SMART" id="SM00904"/>
    </source>
</evidence>
<evidence type="ECO:0000313" key="11">
    <source>
        <dbReference type="Proteomes" id="UP000015101"/>
    </source>
</evidence>
<protein>
    <recommendedName>
        <fullName evidence="2">riboflavin kinase</fullName>
        <ecNumber evidence="2">2.7.1.26</ecNumber>
    </recommendedName>
</protein>
<dbReference type="SMART" id="SM00904">
    <property type="entry name" value="Flavokinase"/>
    <property type="match status" value="1"/>
</dbReference>
<evidence type="ECO:0000256" key="2">
    <source>
        <dbReference type="ARBA" id="ARBA00012105"/>
    </source>
</evidence>
<evidence type="ECO:0000256" key="3">
    <source>
        <dbReference type="ARBA" id="ARBA00022630"/>
    </source>
</evidence>
<organism evidence="10 11">
    <name type="scientific">Helobdella robusta</name>
    <name type="common">Californian leech</name>
    <dbReference type="NCBI Taxonomy" id="6412"/>
    <lineage>
        <taxon>Eukaryota</taxon>
        <taxon>Metazoa</taxon>
        <taxon>Spiralia</taxon>
        <taxon>Lophotrochozoa</taxon>
        <taxon>Annelida</taxon>
        <taxon>Clitellata</taxon>
        <taxon>Hirudinea</taxon>
        <taxon>Rhynchobdellida</taxon>
        <taxon>Glossiphoniidae</taxon>
        <taxon>Helobdella</taxon>
    </lineage>
</organism>
<dbReference type="Proteomes" id="UP000015101">
    <property type="component" value="Unassembled WGS sequence"/>
</dbReference>
<dbReference type="RefSeq" id="XP_009025161.1">
    <property type="nucleotide sequence ID" value="XM_009026913.1"/>
</dbReference>
<dbReference type="HOGENOM" id="CLU_048437_3_3_1"/>
<keyword evidence="11" id="KW-1185">Reference proteome</keyword>
<dbReference type="EMBL" id="KB097495">
    <property type="protein sequence ID" value="ESN96779.1"/>
    <property type="molecule type" value="Genomic_DNA"/>
</dbReference>
<evidence type="ECO:0000256" key="5">
    <source>
        <dbReference type="ARBA" id="ARBA00022679"/>
    </source>
</evidence>
<dbReference type="STRING" id="6412.T1FZ78"/>
<dbReference type="FunCoup" id="T1FZ78">
    <property type="interactions" value="1057"/>
</dbReference>
<dbReference type="Gene3D" id="2.40.30.30">
    <property type="entry name" value="Riboflavin kinase-like"/>
    <property type="match status" value="1"/>
</dbReference>
<keyword evidence="5" id="KW-0808">Transferase</keyword>